<keyword evidence="3" id="KW-1185">Reference proteome</keyword>
<dbReference type="Proteomes" id="UP000735302">
    <property type="component" value="Unassembled WGS sequence"/>
</dbReference>
<sequence>MKVVMLKIMNIVLCCDDDDDDDGGSYDKDNDEVSTDDEDDYDEGAQSREVGSKYLPCDRAPCKTQSDNCSAVLSQDGKRCSAFPV</sequence>
<dbReference type="EMBL" id="BLXT01005777">
    <property type="protein sequence ID" value="GFO25772.1"/>
    <property type="molecule type" value="Genomic_DNA"/>
</dbReference>
<feature type="region of interest" description="Disordered" evidence="1">
    <location>
        <begin position="16"/>
        <end position="50"/>
    </location>
</feature>
<organism evidence="2 3">
    <name type="scientific">Plakobranchus ocellatus</name>
    <dbReference type="NCBI Taxonomy" id="259542"/>
    <lineage>
        <taxon>Eukaryota</taxon>
        <taxon>Metazoa</taxon>
        <taxon>Spiralia</taxon>
        <taxon>Lophotrochozoa</taxon>
        <taxon>Mollusca</taxon>
        <taxon>Gastropoda</taxon>
        <taxon>Heterobranchia</taxon>
        <taxon>Euthyneura</taxon>
        <taxon>Panpulmonata</taxon>
        <taxon>Sacoglossa</taxon>
        <taxon>Placobranchoidea</taxon>
        <taxon>Plakobranchidae</taxon>
        <taxon>Plakobranchus</taxon>
    </lineage>
</organism>
<name>A0AAV4C3E3_9GAST</name>
<gene>
    <name evidence="2" type="ORF">PoB_005227700</name>
</gene>
<dbReference type="AlphaFoldDB" id="A0AAV4C3E3"/>
<evidence type="ECO:0000313" key="2">
    <source>
        <dbReference type="EMBL" id="GFO25772.1"/>
    </source>
</evidence>
<protein>
    <recommendedName>
        <fullName evidence="4">Secreted protein</fullName>
    </recommendedName>
</protein>
<evidence type="ECO:0008006" key="4">
    <source>
        <dbReference type="Google" id="ProtNLM"/>
    </source>
</evidence>
<feature type="compositionally biased region" description="Acidic residues" evidence="1">
    <location>
        <begin position="16"/>
        <end position="43"/>
    </location>
</feature>
<proteinExistence type="predicted"/>
<evidence type="ECO:0000313" key="3">
    <source>
        <dbReference type="Proteomes" id="UP000735302"/>
    </source>
</evidence>
<evidence type="ECO:0000256" key="1">
    <source>
        <dbReference type="SAM" id="MobiDB-lite"/>
    </source>
</evidence>
<accession>A0AAV4C3E3</accession>
<comment type="caution">
    <text evidence="2">The sequence shown here is derived from an EMBL/GenBank/DDBJ whole genome shotgun (WGS) entry which is preliminary data.</text>
</comment>
<reference evidence="2 3" key="1">
    <citation type="journal article" date="2021" name="Elife">
        <title>Chloroplast acquisition without the gene transfer in kleptoplastic sea slugs, Plakobranchus ocellatus.</title>
        <authorList>
            <person name="Maeda T."/>
            <person name="Takahashi S."/>
            <person name="Yoshida T."/>
            <person name="Shimamura S."/>
            <person name="Takaki Y."/>
            <person name="Nagai Y."/>
            <person name="Toyoda A."/>
            <person name="Suzuki Y."/>
            <person name="Arimoto A."/>
            <person name="Ishii H."/>
            <person name="Satoh N."/>
            <person name="Nishiyama T."/>
            <person name="Hasebe M."/>
            <person name="Maruyama T."/>
            <person name="Minagawa J."/>
            <person name="Obokata J."/>
            <person name="Shigenobu S."/>
        </authorList>
    </citation>
    <scope>NUCLEOTIDE SEQUENCE [LARGE SCALE GENOMIC DNA]</scope>
</reference>